<accession>A0A7J8NG67</accession>
<name>A0A7J8NG67_9ROSI</name>
<feature type="domain" description="RNase H type-1" evidence="1">
    <location>
        <begin position="8"/>
        <end position="42"/>
    </location>
</feature>
<gene>
    <name evidence="2" type="ORF">Golob_025282</name>
</gene>
<dbReference type="InterPro" id="IPR002156">
    <property type="entry name" value="RNaseH_domain"/>
</dbReference>
<evidence type="ECO:0000313" key="3">
    <source>
        <dbReference type="Proteomes" id="UP000593572"/>
    </source>
</evidence>
<dbReference type="EMBL" id="JABEZX010335351">
    <property type="protein sequence ID" value="MBA0575998.1"/>
    <property type="molecule type" value="Genomic_DNA"/>
</dbReference>
<proteinExistence type="predicted"/>
<protein>
    <recommendedName>
        <fullName evidence="1">RNase H type-1 domain-containing protein</fullName>
    </recommendedName>
</protein>
<dbReference type="AlphaFoldDB" id="A0A7J8NG67"/>
<reference evidence="2 3" key="1">
    <citation type="journal article" date="2019" name="Genome Biol. Evol.">
        <title>Insights into the evolution of the New World diploid cottons (Gossypium, subgenus Houzingenia) based on genome sequencing.</title>
        <authorList>
            <person name="Grover C.E."/>
            <person name="Arick M.A. 2nd"/>
            <person name="Thrash A."/>
            <person name="Conover J.L."/>
            <person name="Sanders W.S."/>
            <person name="Peterson D.G."/>
            <person name="Frelichowski J.E."/>
            <person name="Scheffler J.A."/>
            <person name="Scheffler B.E."/>
            <person name="Wendel J.F."/>
        </authorList>
    </citation>
    <scope>NUCLEOTIDE SEQUENCE [LARGE SCALE GENOMIC DNA]</scope>
    <source>
        <strain evidence="2">157</strain>
        <tissue evidence="2">Leaf</tissue>
    </source>
</reference>
<dbReference type="Proteomes" id="UP000593572">
    <property type="component" value="Unassembled WGS sequence"/>
</dbReference>
<evidence type="ECO:0000259" key="1">
    <source>
        <dbReference type="Pfam" id="PF13456"/>
    </source>
</evidence>
<comment type="caution">
    <text evidence="2">The sequence shown here is derived from an EMBL/GenBank/DDBJ whole genome shotgun (WGS) entry which is preliminary data.</text>
</comment>
<evidence type="ECO:0000313" key="2">
    <source>
        <dbReference type="EMBL" id="MBA0575998.1"/>
    </source>
</evidence>
<dbReference type="Pfam" id="PF13456">
    <property type="entry name" value="RVT_3"/>
    <property type="match status" value="1"/>
</dbReference>
<dbReference type="GO" id="GO:0004523">
    <property type="term" value="F:RNA-DNA hybrid ribonuclease activity"/>
    <property type="evidence" value="ECO:0007669"/>
    <property type="project" value="InterPro"/>
</dbReference>
<dbReference type="GO" id="GO:0003676">
    <property type="term" value="F:nucleic acid binding"/>
    <property type="evidence" value="ECO:0007669"/>
    <property type="project" value="InterPro"/>
</dbReference>
<organism evidence="2 3">
    <name type="scientific">Gossypium lobatum</name>
    <dbReference type="NCBI Taxonomy" id="34289"/>
    <lineage>
        <taxon>Eukaryota</taxon>
        <taxon>Viridiplantae</taxon>
        <taxon>Streptophyta</taxon>
        <taxon>Embryophyta</taxon>
        <taxon>Tracheophyta</taxon>
        <taxon>Spermatophyta</taxon>
        <taxon>Magnoliopsida</taxon>
        <taxon>eudicotyledons</taxon>
        <taxon>Gunneridae</taxon>
        <taxon>Pentapetalae</taxon>
        <taxon>rosids</taxon>
        <taxon>malvids</taxon>
        <taxon>Malvales</taxon>
        <taxon>Malvaceae</taxon>
        <taxon>Malvoideae</taxon>
        <taxon>Gossypium</taxon>
    </lineage>
</organism>
<sequence length="69" mass="8060">MISNKAVVVVKIIWFFRKFDSVQINWIDRCSNKAADLLCNLAIKKKCNLYFNTDYPVEIHNIVINDAIK</sequence>
<keyword evidence="3" id="KW-1185">Reference proteome</keyword>